<organism evidence="2 3">
    <name type="scientific">Hephaestia caeni</name>
    <dbReference type="NCBI Taxonomy" id="645617"/>
    <lineage>
        <taxon>Bacteria</taxon>
        <taxon>Pseudomonadati</taxon>
        <taxon>Pseudomonadota</taxon>
        <taxon>Alphaproteobacteria</taxon>
        <taxon>Sphingomonadales</taxon>
        <taxon>Sphingomonadaceae</taxon>
        <taxon>Hephaestia</taxon>
    </lineage>
</organism>
<reference evidence="2 3" key="1">
    <citation type="submission" date="2018-08" db="EMBL/GenBank/DDBJ databases">
        <title>Genomic Encyclopedia of Type Strains, Phase IV (KMG-IV): sequencing the most valuable type-strain genomes for metagenomic binning, comparative biology and taxonomic classification.</title>
        <authorList>
            <person name="Goeker M."/>
        </authorList>
    </citation>
    <scope>NUCLEOTIDE SEQUENCE [LARGE SCALE GENOMIC DNA]</scope>
    <source>
        <strain evidence="2 3">DSM 25527</strain>
    </source>
</reference>
<accession>A0A397NW33</accession>
<dbReference type="InterPro" id="IPR036390">
    <property type="entry name" value="WH_DNA-bd_sf"/>
</dbReference>
<evidence type="ECO:0000259" key="1">
    <source>
        <dbReference type="SMART" id="SM00347"/>
    </source>
</evidence>
<dbReference type="Gene3D" id="1.10.10.10">
    <property type="entry name" value="Winged helix-like DNA-binding domain superfamily/Winged helix DNA-binding domain"/>
    <property type="match status" value="1"/>
</dbReference>
<gene>
    <name evidence="2" type="ORF">DFR49_3844</name>
</gene>
<evidence type="ECO:0000313" key="2">
    <source>
        <dbReference type="EMBL" id="RIA37954.1"/>
    </source>
</evidence>
<dbReference type="OrthoDB" id="582199at2"/>
<evidence type="ECO:0000313" key="3">
    <source>
        <dbReference type="Proteomes" id="UP000266568"/>
    </source>
</evidence>
<proteinExistence type="predicted"/>
<dbReference type="InterPro" id="IPR036388">
    <property type="entry name" value="WH-like_DNA-bd_sf"/>
</dbReference>
<dbReference type="RefSeq" id="WP_119037187.1">
    <property type="nucleotide sequence ID" value="NZ_QXDC01000004.1"/>
</dbReference>
<comment type="caution">
    <text evidence="2">The sequence shown here is derived from an EMBL/GenBank/DDBJ whole genome shotgun (WGS) entry which is preliminary data.</text>
</comment>
<dbReference type="InterPro" id="IPR000835">
    <property type="entry name" value="HTH_MarR-typ"/>
</dbReference>
<protein>
    <submittedName>
        <fullName evidence="2">DNA-binding MarR family transcriptional regulator</fullName>
    </submittedName>
</protein>
<dbReference type="EMBL" id="QXDC01000004">
    <property type="protein sequence ID" value="RIA37954.1"/>
    <property type="molecule type" value="Genomic_DNA"/>
</dbReference>
<dbReference type="GO" id="GO:0003700">
    <property type="term" value="F:DNA-binding transcription factor activity"/>
    <property type="evidence" value="ECO:0007669"/>
    <property type="project" value="InterPro"/>
</dbReference>
<feature type="domain" description="HTH marR-type" evidence="1">
    <location>
        <begin position="27"/>
        <end position="126"/>
    </location>
</feature>
<dbReference type="AlphaFoldDB" id="A0A397NW33"/>
<keyword evidence="3" id="KW-1185">Reference proteome</keyword>
<dbReference type="Pfam" id="PF12802">
    <property type="entry name" value="MarR_2"/>
    <property type="match status" value="1"/>
</dbReference>
<dbReference type="GO" id="GO:0003677">
    <property type="term" value="F:DNA binding"/>
    <property type="evidence" value="ECO:0007669"/>
    <property type="project" value="UniProtKB-KW"/>
</dbReference>
<keyword evidence="2" id="KW-0238">DNA-binding</keyword>
<dbReference type="SMART" id="SM00347">
    <property type="entry name" value="HTH_MARR"/>
    <property type="match status" value="1"/>
</dbReference>
<dbReference type="Proteomes" id="UP000266568">
    <property type="component" value="Unassembled WGS sequence"/>
</dbReference>
<sequence length="171" mass="18983">MISSSYLIVQVLQAFEWFDESLQISLRELGWPPVTRPESMVMMHVTVDVVRPADIARSLRLTRQAVHSTIGGMVDRGIFELVPDPSDGRIKIVQLTEMGTAMRRDAQKIANALTEELRERLGAKHLDALATALERQWGDPVVANVDGGPDVFFQEKLRIMAGTKKSARASG</sequence>
<dbReference type="SUPFAM" id="SSF46785">
    <property type="entry name" value="Winged helix' DNA-binding domain"/>
    <property type="match status" value="1"/>
</dbReference>
<name>A0A397NW33_9SPHN</name>